<organism evidence="1">
    <name type="scientific">Octopus bimaculoides</name>
    <name type="common">California two-spotted octopus</name>
    <dbReference type="NCBI Taxonomy" id="37653"/>
    <lineage>
        <taxon>Eukaryota</taxon>
        <taxon>Metazoa</taxon>
        <taxon>Spiralia</taxon>
        <taxon>Lophotrochozoa</taxon>
        <taxon>Mollusca</taxon>
        <taxon>Cephalopoda</taxon>
        <taxon>Coleoidea</taxon>
        <taxon>Octopodiformes</taxon>
        <taxon>Octopoda</taxon>
        <taxon>Incirrata</taxon>
        <taxon>Octopodidae</taxon>
        <taxon>Octopus</taxon>
    </lineage>
</organism>
<name>A0A0L8HXB1_OCTBM</name>
<dbReference type="EMBL" id="KQ417087">
    <property type="protein sequence ID" value="KOF93814.1"/>
    <property type="molecule type" value="Genomic_DNA"/>
</dbReference>
<accession>A0A0L8HXB1</accession>
<evidence type="ECO:0000313" key="1">
    <source>
        <dbReference type="EMBL" id="KOF93814.1"/>
    </source>
</evidence>
<dbReference type="AlphaFoldDB" id="A0A0L8HXB1"/>
<protein>
    <submittedName>
        <fullName evidence="1">Uncharacterized protein</fullName>
    </submittedName>
</protein>
<gene>
    <name evidence="1" type="ORF">OCBIM_22003434mg</name>
</gene>
<proteinExistence type="predicted"/>
<reference evidence="1" key="1">
    <citation type="submission" date="2015-07" db="EMBL/GenBank/DDBJ databases">
        <title>MeaNS - Measles Nucleotide Surveillance Program.</title>
        <authorList>
            <person name="Tran T."/>
            <person name="Druce J."/>
        </authorList>
    </citation>
    <scope>NUCLEOTIDE SEQUENCE</scope>
    <source>
        <strain evidence="1">UCB-OBI-ISO-001</strain>
        <tissue evidence="1">Gonad</tissue>
    </source>
</reference>
<sequence length="60" mass="6919">MSVACYVVLMCILCLVNSFRVIRFSVNYWGISSLRNLSTEIRLSIMLLVLLFKSFQNLLS</sequence>